<dbReference type="GO" id="GO:0006397">
    <property type="term" value="P:mRNA processing"/>
    <property type="evidence" value="ECO:0007669"/>
    <property type="project" value="UniProtKB-KW"/>
</dbReference>
<dbReference type="InterPro" id="IPR036875">
    <property type="entry name" value="Znf_CCHC_sf"/>
</dbReference>
<comment type="caution">
    <text evidence="5">The sequence shown here is derived from an EMBL/GenBank/DDBJ whole genome shotgun (WGS) entry which is preliminary data.</text>
</comment>
<organism evidence="5 6">
    <name type="scientific">Puccinia graminis f. sp. tritici</name>
    <dbReference type="NCBI Taxonomy" id="56615"/>
    <lineage>
        <taxon>Eukaryota</taxon>
        <taxon>Fungi</taxon>
        <taxon>Dikarya</taxon>
        <taxon>Basidiomycota</taxon>
        <taxon>Pucciniomycotina</taxon>
        <taxon>Pucciniomycetes</taxon>
        <taxon>Pucciniales</taxon>
        <taxon>Pucciniaceae</taxon>
        <taxon>Puccinia</taxon>
    </lineage>
</organism>
<dbReference type="PROSITE" id="PS50158">
    <property type="entry name" value="ZF_CCHC"/>
    <property type="match status" value="1"/>
</dbReference>
<protein>
    <recommendedName>
        <fullName evidence="4">CCHC-type domain-containing protein</fullName>
    </recommendedName>
</protein>
<evidence type="ECO:0000313" key="5">
    <source>
        <dbReference type="EMBL" id="KAA1133857.1"/>
    </source>
</evidence>
<sequence length="1049" mass="118137">MNLPFSTPDLEDGFAASTPLKNRPPFAGPSSFSWNQEPIGPPPKGKGKASATQLRDPDDELSDDENITPQKYGNPQVPPLSGYGMHSTQNKGEDVFSQNNQQIPQQNVPQQNIPQQPIYPQPAYHASPKIIKEPGLFYDGENFSKFLRRFEREAQAFQASDYEKALQIGRFMKTEELRDQIEAMDGYIAYDWPKLRKEMIDTWGGLDNTILYTTNDLVKVTEEVAAKGGIKTSRKLTAYVTKYTSIMKYLMTNGHIHKEEDTSILFMKAFSKESQQNIKQHLVSYDLLPKGPDGSNLPPKWAHLVKVAEMEVRIVEPGYLDVTNTNFSEANQLMQKRLDAQKGDSQRRNQMIAETPNDKTVVNKNIADMAKEIASLKQQLKSVLPVAYNQPSNLERTEFSRGNARPSTPLYESQICFYCRREGHVTHRCPELQKDESEGLVQRSGKDWYLPNGQHIPWVPSRPIRSVVATALADPAIQEASKRLVEQRKAGQVPTGMDSAMKTSMQIIDWDPPELGADNFLKNHAVTRSDAQKGRRTVRIQEPEDDSMNIDQEEDIANLDQEATITPTKKFWGKEKAKSKSNSVSPEVALLQDLDHLKIPTTFAQLTTLSPLYTEQIIARLQQRLPGKSSATYMTSEEHKVAAAMTTQADKNEPTDPCYYSCALGYVTAEIGGAKINCMIDSGSMVNVIPYSVAEDLDLEIVQVDIPMKGVGGARCDLNGVAENCPVGIGRFSGPAHLFVSPKAQDCILGRPFLFDYGCTLEYHETGETLSFQGTKGRRVSVPLAKVGQGKGWNNRKDLRNNSLTLVEQVTSRTPAYQDWLLVNFIRQLPKLTKKCLFRKRWNTRQSIGAKNEVTITSNALKIAEEPRKEEVRTLLTNGLGISFQQKLCQSWKEGSLWCMTKYKPVAKKIRPINQPIPQALNPPLKRPPLSRDPYITPLTPNPPDFQPTEKITKERLKVVNFGPEGWLSNEELKLFKHLIVLREKALAFCMEERGLLKHSYGLPYVIPVVDHIPWQKKPIPIPAAIKNEYVELVRERIRTGLYEQSTSS</sequence>
<dbReference type="InterPro" id="IPR001878">
    <property type="entry name" value="Znf_CCHC"/>
</dbReference>
<keyword evidence="1" id="KW-0507">mRNA processing</keyword>
<feature type="domain" description="CCHC-type" evidence="4">
    <location>
        <begin position="416"/>
        <end position="431"/>
    </location>
</feature>
<gene>
    <name evidence="5" type="ORF">PGTUg99_027717</name>
</gene>
<dbReference type="GO" id="GO:0003676">
    <property type="term" value="F:nucleic acid binding"/>
    <property type="evidence" value="ECO:0007669"/>
    <property type="project" value="InterPro"/>
</dbReference>
<evidence type="ECO:0000256" key="2">
    <source>
        <dbReference type="PROSITE-ProRule" id="PRU00047"/>
    </source>
</evidence>
<dbReference type="SUPFAM" id="SSF50630">
    <property type="entry name" value="Acid proteases"/>
    <property type="match status" value="1"/>
</dbReference>
<dbReference type="CDD" id="cd00303">
    <property type="entry name" value="retropepsin_like"/>
    <property type="match status" value="1"/>
</dbReference>
<dbReference type="AlphaFoldDB" id="A0A5B0S7P0"/>
<evidence type="ECO:0000256" key="3">
    <source>
        <dbReference type="SAM" id="MobiDB-lite"/>
    </source>
</evidence>
<evidence type="ECO:0000313" key="6">
    <source>
        <dbReference type="Proteomes" id="UP000325313"/>
    </source>
</evidence>
<dbReference type="PANTHER" id="PTHR33246:SF51">
    <property type="entry name" value="MYB_SANT-LIKE DOMAIN-CONTAINING PROTEIN"/>
    <property type="match status" value="1"/>
</dbReference>
<accession>A0A5B0S7P0</accession>
<evidence type="ECO:0000259" key="4">
    <source>
        <dbReference type="PROSITE" id="PS50158"/>
    </source>
</evidence>
<dbReference type="Proteomes" id="UP000325313">
    <property type="component" value="Unassembled WGS sequence"/>
</dbReference>
<keyword evidence="2" id="KW-0479">Metal-binding</keyword>
<proteinExistence type="predicted"/>
<keyword evidence="2" id="KW-0862">Zinc</keyword>
<dbReference type="EMBL" id="VDEP01000070">
    <property type="protein sequence ID" value="KAA1133857.1"/>
    <property type="molecule type" value="Genomic_DNA"/>
</dbReference>
<name>A0A5B0S7P0_PUCGR</name>
<dbReference type="GO" id="GO:0008270">
    <property type="term" value="F:zinc ion binding"/>
    <property type="evidence" value="ECO:0007669"/>
    <property type="project" value="UniProtKB-KW"/>
</dbReference>
<evidence type="ECO:0000256" key="1">
    <source>
        <dbReference type="ARBA" id="ARBA00022664"/>
    </source>
</evidence>
<dbReference type="Pfam" id="PF13650">
    <property type="entry name" value="Asp_protease_2"/>
    <property type="match status" value="1"/>
</dbReference>
<dbReference type="Gene3D" id="4.10.60.10">
    <property type="entry name" value="Zinc finger, CCHC-type"/>
    <property type="match status" value="1"/>
</dbReference>
<feature type="region of interest" description="Disordered" evidence="3">
    <location>
        <begin position="1"/>
        <end position="92"/>
    </location>
</feature>
<dbReference type="InterPro" id="IPR021109">
    <property type="entry name" value="Peptidase_aspartic_dom_sf"/>
</dbReference>
<feature type="compositionally biased region" description="Acidic residues" evidence="3">
    <location>
        <begin position="57"/>
        <end position="66"/>
    </location>
</feature>
<reference evidence="5 6" key="1">
    <citation type="submission" date="2019-05" db="EMBL/GenBank/DDBJ databases">
        <title>Emergence of the Ug99 lineage of the wheat stem rust pathogen through somatic hybridization.</title>
        <authorList>
            <person name="Li F."/>
            <person name="Upadhyaya N.M."/>
            <person name="Sperschneider J."/>
            <person name="Matny O."/>
            <person name="Nguyen-Phuc H."/>
            <person name="Mago R."/>
            <person name="Raley C."/>
            <person name="Miller M.E."/>
            <person name="Silverstein K.A.T."/>
            <person name="Henningsen E."/>
            <person name="Hirsch C.D."/>
            <person name="Visser B."/>
            <person name="Pretorius Z.A."/>
            <person name="Steffenson B.J."/>
            <person name="Schwessinger B."/>
            <person name="Dodds P.N."/>
            <person name="Figueroa M."/>
        </authorList>
    </citation>
    <scope>NUCLEOTIDE SEQUENCE [LARGE SCALE GENOMIC DNA]</scope>
    <source>
        <strain evidence="5 6">Ug99</strain>
    </source>
</reference>
<dbReference type="SUPFAM" id="SSF57756">
    <property type="entry name" value="Retrovirus zinc finger-like domains"/>
    <property type="match status" value="1"/>
</dbReference>
<dbReference type="PANTHER" id="PTHR33246">
    <property type="entry name" value="CCHC-TYPE DOMAIN-CONTAINING PROTEIN"/>
    <property type="match status" value="1"/>
</dbReference>
<dbReference type="Gene3D" id="2.40.70.10">
    <property type="entry name" value="Acid Proteases"/>
    <property type="match status" value="1"/>
</dbReference>
<keyword evidence="2" id="KW-0863">Zinc-finger</keyword>